<proteinExistence type="predicted"/>
<accession>A0A537J2M1</accession>
<comment type="caution">
    <text evidence="1">The sequence shown here is derived from an EMBL/GenBank/DDBJ whole genome shotgun (WGS) entry which is preliminary data.</text>
</comment>
<sequence>MGDKEQIGSVRTPSITLDRTPDGRRVYVVDGRRYAEVPLGPEDAYRFLAELRLEMTGADFRAFVERHRPSLSAAVVWRLGLGPVPLAPEGPDRVERARAELSRLLRTA</sequence>
<evidence type="ECO:0000313" key="2">
    <source>
        <dbReference type="Proteomes" id="UP000318834"/>
    </source>
</evidence>
<name>A0A537J2M1_9BACT</name>
<dbReference type="EMBL" id="VBAP01000004">
    <property type="protein sequence ID" value="TMI77296.1"/>
    <property type="molecule type" value="Genomic_DNA"/>
</dbReference>
<organism evidence="1 2">
    <name type="scientific">Candidatus Segetimicrobium genomatis</name>
    <dbReference type="NCBI Taxonomy" id="2569760"/>
    <lineage>
        <taxon>Bacteria</taxon>
        <taxon>Bacillati</taxon>
        <taxon>Candidatus Sysuimicrobiota</taxon>
        <taxon>Candidatus Sysuimicrobiia</taxon>
        <taxon>Candidatus Sysuimicrobiales</taxon>
        <taxon>Candidatus Segetimicrobiaceae</taxon>
        <taxon>Candidatus Segetimicrobium</taxon>
    </lineage>
</organism>
<dbReference type="Proteomes" id="UP000318834">
    <property type="component" value="Unassembled WGS sequence"/>
</dbReference>
<evidence type="ECO:0000313" key="1">
    <source>
        <dbReference type="EMBL" id="TMI77296.1"/>
    </source>
</evidence>
<reference evidence="1 2" key="1">
    <citation type="journal article" date="2019" name="Nat. Microbiol.">
        <title>Mediterranean grassland soil C-N compound turnover is dependent on rainfall and depth, and is mediated by genomically divergent microorganisms.</title>
        <authorList>
            <person name="Diamond S."/>
            <person name="Andeer P.F."/>
            <person name="Li Z."/>
            <person name="Crits-Christoph A."/>
            <person name="Burstein D."/>
            <person name="Anantharaman K."/>
            <person name="Lane K.R."/>
            <person name="Thomas B.C."/>
            <person name="Pan C."/>
            <person name="Northen T.R."/>
            <person name="Banfield J.F."/>
        </authorList>
    </citation>
    <scope>NUCLEOTIDE SEQUENCE [LARGE SCALE GENOMIC DNA]</scope>
    <source>
        <strain evidence="1">NP_8</strain>
    </source>
</reference>
<gene>
    <name evidence="1" type="ORF">E6H05_00470</name>
</gene>
<protein>
    <submittedName>
        <fullName evidence="1">Uncharacterized protein</fullName>
    </submittedName>
</protein>
<dbReference type="AlphaFoldDB" id="A0A537J2M1"/>